<proteinExistence type="predicted"/>
<evidence type="ECO:0000313" key="12">
    <source>
        <dbReference type="EMBL" id="CRI72771.1"/>
    </source>
</evidence>
<dbReference type="EMBL" id="LN847245">
    <property type="protein sequence ID" value="CRI51280.1"/>
    <property type="molecule type" value="Genomic_DNA"/>
</dbReference>
<gene>
    <name evidence="2" type="ORF">BN1224_CV15_B_00620</name>
    <name evidence="4" type="ORF">BN1224_GiD_A_01350</name>
    <name evidence="5" type="ORF">BN1224_H12_AT_00060</name>
    <name evidence="6" type="ORF">BN1224_MUL2216_C_00650</name>
    <name evidence="7" type="ORF">BN1224_Panola_B_00680</name>
    <name evidence="9" type="ORF">BN1224_PB1_B_01240</name>
    <name evidence="8" type="ORF">BN1224_U1271_A_01330</name>
    <name evidence="10" type="ORF">BN1224_UZG1_A_01350</name>
    <name evidence="11" type="ORF">BN1224_Wien2_B_01220</name>
    <name evidence="12" type="ORF">BN1224_YK41_AK_00070</name>
    <name evidence="3" type="ORF">CWL029c_B_00660</name>
</gene>
<evidence type="ECO:0000313" key="2">
    <source>
        <dbReference type="EMBL" id="CRI37739.1"/>
    </source>
</evidence>
<dbReference type="EMBL" id="LN847242">
    <property type="protein sequence ID" value="CRI49023.1"/>
    <property type="molecule type" value="Genomic_DNA"/>
</dbReference>
<dbReference type="EMBL" id="LN846998">
    <property type="protein sequence ID" value="CRI37739.1"/>
    <property type="molecule type" value="Genomic_DNA"/>
</dbReference>
<dbReference type="PIRSF" id="PIRSF016642">
    <property type="entry name" value="UCP016642"/>
    <property type="match status" value="1"/>
</dbReference>
<dbReference type="InterPro" id="IPR029062">
    <property type="entry name" value="Class_I_gatase-like"/>
</dbReference>
<evidence type="ECO:0000313" key="10">
    <source>
        <dbReference type="EMBL" id="CRI51280.1"/>
    </source>
</evidence>
<evidence type="ECO:0000313" key="8">
    <source>
        <dbReference type="EMBL" id="CRI49023.1"/>
    </source>
</evidence>
<evidence type="ECO:0000313" key="7">
    <source>
        <dbReference type="EMBL" id="CRI46729.1"/>
    </source>
</evidence>
<dbReference type="AlphaFoldDB" id="A0A0F7WI73"/>
<dbReference type="GeneID" id="45050173"/>
<dbReference type="SUPFAM" id="SSF52317">
    <property type="entry name" value="Class I glutamine amidotransferase-like"/>
    <property type="match status" value="1"/>
</dbReference>
<evidence type="ECO:0000313" key="3">
    <source>
        <dbReference type="EMBL" id="CRI40005.1"/>
    </source>
</evidence>
<dbReference type="InterPro" id="IPR019197">
    <property type="entry name" value="Biotin-prot_ligase_N"/>
</dbReference>
<dbReference type="EMBL" id="LN849018">
    <property type="protein sequence ID" value="CRI72771.1"/>
    <property type="molecule type" value="Genomic_DNA"/>
</dbReference>
<evidence type="ECO:0000313" key="11">
    <source>
        <dbReference type="EMBL" id="CRI52411.1"/>
    </source>
</evidence>
<dbReference type="CDD" id="cd03144">
    <property type="entry name" value="GATase1_ScBLP_like"/>
    <property type="match status" value="1"/>
</dbReference>
<sequence>MLRNQVLVYCSEGVSPYYLRHTIRFLKYYSTQEGAFDILRVDGNFLIKNPFWEETTRLLVFPGGADRPYHRVLHGLGTARIFQYVSEGGNFLGICAGAYFGSKMIYFYEPEGAPLQGARDLGFFPGTAKGPAYRGNFSYVSPSGVRVSPQLFSDFGLGYAMFNGGCFFEGSEGYPGVNIESRYDDLPGKPASIVSRIVSKGLAVLSGPHIEYLPHYCRMVKENVQKTREFLQRERTTLDRYCQNLVQRLRQPAFSKADC</sequence>
<name>A0A0F7WI73_CHLPN</name>
<evidence type="ECO:0000259" key="1">
    <source>
        <dbReference type="Pfam" id="PF09825"/>
    </source>
</evidence>
<dbReference type="Pfam" id="PF09825">
    <property type="entry name" value="BPL_N"/>
    <property type="match status" value="1"/>
</dbReference>
<dbReference type="EMBL" id="LN847240">
    <property type="protein sequence ID" value="CRI50155.1"/>
    <property type="molecule type" value="Genomic_DNA"/>
</dbReference>
<dbReference type="InterPro" id="IPR015834">
    <property type="entry name" value="UCP016642"/>
</dbReference>
<protein>
    <submittedName>
        <fullName evidence="3">Uncharacterized protein CPn_0128/CP_0643/CPj0128/CpB0130</fullName>
    </submittedName>
</protein>
<dbReference type="EMBL" id="LN847230">
    <property type="protein sequence ID" value="CRI46729.1"/>
    <property type="molecule type" value="Genomic_DNA"/>
</dbReference>
<dbReference type="EMBL" id="LN847109">
    <property type="protein sequence ID" value="CRI43358.1"/>
    <property type="molecule type" value="Genomic_DNA"/>
</dbReference>
<feature type="domain" description="Biotin-protein ligase N-terminal" evidence="1">
    <location>
        <begin position="5"/>
        <end position="244"/>
    </location>
</feature>
<organism evidence="3">
    <name type="scientific">Chlamydia pneumoniae</name>
    <name type="common">Chlamydophila pneumoniae</name>
    <dbReference type="NCBI Taxonomy" id="83558"/>
    <lineage>
        <taxon>Bacteria</taxon>
        <taxon>Pseudomonadati</taxon>
        <taxon>Chlamydiota</taxon>
        <taxon>Chlamydiia</taxon>
        <taxon>Chlamydiales</taxon>
        <taxon>Chlamydiaceae</taxon>
        <taxon>Chlamydia/Chlamydophila group</taxon>
        <taxon>Chlamydia</taxon>
    </lineage>
</organism>
<dbReference type="EMBL" id="LN847249">
    <property type="protein sequence ID" value="CRI52411.1"/>
    <property type="molecule type" value="Genomic_DNA"/>
</dbReference>
<evidence type="ECO:0000313" key="6">
    <source>
        <dbReference type="EMBL" id="CRI45600.1"/>
    </source>
</evidence>
<accession>A0A0F7WI73</accession>
<dbReference type="PATRIC" id="fig|83558.13.peg.140"/>
<evidence type="ECO:0000313" key="5">
    <source>
        <dbReference type="EMBL" id="CRI43358.1"/>
    </source>
</evidence>
<reference evidence="3" key="1">
    <citation type="submission" date="2015-05" db="EMBL/GenBank/DDBJ databases">
        <authorList>
            <person name="Rattei Thomas"/>
        </authorList>
    </citation>
    <scope>NUCLEOTIDE SEQUENCE</scope>
    <source>
        <strain evidence="2">CV15</strain>
        <strain evidence="3">CWL029c</strain>
        <strain evidence="4">GiD</strain>
        <strain evidence="5">H12</strain>
        <strain evidence="6">MUL2216</strain>
        <strain evidence="7">Panola</strain>
        <strain evidence="9">PB1</strain>
        <strain evidence="8">U1271</strain>
        <strain evidence="10">UZG1</strain>
        <strain evidence="11">Wien2</strain>
        <strain evidence="12">YK41</strain>
    </source>
</reference>
<dbReference type="OrthoDB" id="20888at2"/>
<dbReference type="EMBL" id="LN847224">
    <property type="protein sequence ID" value="CRI45600.1"/>
    <property type="molecule type" value="Genomic_DNA"/>
</dbReference>
<evidence type="ECO:0000313" key="9">
    <source>
        <dbReference type="EMBL" id="CRI50155.1"/>
    </source>
</evidence>
<dbReference type="EMBL" id="LN847002">
    <property type="protein sequence ID" value="CRI40005.1"/>
    <property type="molecule type" value="Genomic_DNA"/>
</dbReference>
<dbReference type="EMBL" id="LN847008">
    <property type="protein sequence ID" value="CRI41134.1"/>
    <property type="molecule type" value="Genomic_DNA"/>
</dbReference>
<dbReference type="RefSeq" id="WP_010882778.1">
    <property type="nucleotide sequence ID" value="NZ_CP160064.1"/>
</dbReference>
<evidence type="ECO:0000313" key="4">
    <source>
        <dbReference type="EMBL" id="CRI41134.1"/>
    </source>
</evidence>